<organism evidence="16 17">
    <name type="scientific">Stieleria varia</name>
    <dbReference type="NCBI Taxonomy" id="2528005"/>
    <lineage>
        <taxon>Bacteria</taxon>
        <taxon>Pseudomonadati</taxon>
        <taxon>Planctomycetota</taxon>
        <taxon>Planctomycetia</taxon>
        <taxon>Pirellulales</taxon>
        <taxon>Pirellulaceae</taxon>
        <taxon>Stieleria</taxon>
    </lineage>
</organism>
<dbReference type="Pfam" id="PF00772">
    <property type="entry name" value="DnaB"/>
    <property type="match status" value="1"/>
</dbReference>
<feature type="compositionally biased region" description="Basic and acidic residues" evidence="14">
    <location>
        <begin position="1"/>
        <end position="12"/>
    </location>
</feature>
<evidence type="ECO:0000256" key="10">
    <source>
        <dbReference type="ARBA" id="ARBA00044932"/>
    </source>
</evidence>
<dbReference type="PROSITE" id="PS51199">
    <property type="entry name" value="SF4_HELICASE"/>
    <property type="match status" value="1"/>
</dbReference>
<evidence type="ECO:0000313" key="17">
    <source>
        <dbReference type="Proteomes" id="UP000320176"/>
    </source>
</evidence>
<evidence type="ECO:0000256" key="12">
    <source>
        <dbReference type="NCBIfam" id="TIGR00665"/>
    </source>
</evidence>
<comment type="function">
    <text evidence="10 13">The main replicative DNA helicase, it participates in initiation and elongation during chromosome replication. Travels ahead of the DNA replisome, separating dsDNA into templates for DNA synthesis. A processive ATP-dependent 5'-3' DNA helicase it has DNA-dependent ATPase activity.</text>
</comment>
<feature type="domain" description="SF4 helicase" evidence="15">
    <location>
        <begin position="198"/>
        <end position="467"/>
    </location>
</feature>
<protein>
    <recommendedName>
        <fullName evidence="12 13">Replicative DNA helicase</fullName>
        <ecNumber evidence="12 13">5.6.2.3</ecNumber>
    </recommendedName>
</protein>
<sequence length="483" mass="53850">MIADDSDRYDNRRGKKKRPASAAEILSRQPPYDLEAEMGVLGSILLLPEVCDDLASLKADDFYDDANRMIYAQLRDMHDSGEKIDITLLVSRLKKADHYEKAGGAAYLARLSSSVANAAHAVYYAGIVGEKAVYRNLITASTEILRDAYEQNSEARELCAQAEQKVFSIMDGRSTQSLHTMSDVLHQSMDRMEARLRGEVTDGTVETGLADFDTMTGGLHNGELIILAARPSMGKTALAMNIGEHVAIEVREPVLFVSLEMSGIELADRMLCSLARVNGHRMRNGTISSEDQTRLISKANEISQAPLYVDDSPSRTVSEIAAAARRIKRREGNLGLIVIDYLQLIEPDNSRDPRQEQVAKIARRLKGMARELETPMLCLSQLNRQAEDSKDHRPKLSHLRESGAIEQDADVVMFVHREEYYHRGEDRAQYAGQAEIIIAKQRNGPVGDVQLTWEADFTKFSNRAPERHSEFDGYAEFTSPGGF</sequence>
<keyword evidence="9" id="KW-0413">Isomerase</keyword>
<dbReference type="Gene3D" id="3.40.50.300">
    <property type="entry name" value="P-loop containing nucleotide triphosphate hydrolases"/>
    <property type="match status" value="1"/>
</dbReference>
<dbReference type="Proteomes" id="UP000320176">
    <property type="component" value="Unassembled WGS sequence"/>
</dbReference>
<evidence type="ECO:0000256" key="7">
    <source>
        <dbReference type="ARBA" id="ARBA00022840"/>
    </source>
</evidence>
<dbReference type="EMBL" id="SJPN01000008">
    <property type="protein sequence ID" value="TWT93898.1"/>
    <property type="molecule type" value="Genomic_DNA"/>
</dbReference>
<name>A0A5C6A3Q9_9BACT</name>
<evidence type="ECO:0000256" key="5">
    <source>
        <dbReference type="ARBA" id="ARBA00022801"/>
    </source>
</evidence>
<keyword evidence="2 13" id="KW-0639">Primosome</keyword>
<keyword evidence="17" id="KW-1185">Reference proteome</keyword>
<gene>
    <name evidence="16" type="primary">dnaC</name>
    <name evidence="16" type="ORF">Pla52n_57260</name>
</gene>
<dbReference type="EC" id="5.6.2.3" evidence="12 13"/>
<keyword evidence="3 13" id="KW-0235">DNA replication</keyword>
<keyword evidence="4 13" id="KW-0547">Nucleotide-binding</keyword>
<evidence type="ECO:0000256" key="1">
    <source>
        <dbReference type="ARBA" id="ARBA00008428"/>
    </source>
</evidence>
<keyword evidence="5 13" id="KW-0378">Hydrolase</keyword>
<evidence type="ECO:0000256" key="3">
    <source>
        <dbReference type="ARBA" id="ARBA00022705"/>
    </source>
</evidence>
<keyword evidence="8 13" id="KW-0238">DNA-binding</keyword>
<dbReference type="InterPro" id="IPR007693">
    <property type="entry name" value="DNA_helicase_DnaB-like_N"/>
</dbReference>
<dbReference type="PANTHER" id="PTHR30153">
    <property type="entry name" value="REPLICATIVE DNA HELICASE DNAB"/>
    <property type="match status" value="1"/>
</dbReference>
<proteinExistence type="inferred from homology"/>
<evidence type="ECO:0000256" key="13">
    <source>
        <dbReference type="RuleBase" id="RU362085"/>
    </source>
</evidence>
<keyword evidence="6 13" id="KW-0347">Helicase</keyword>
<evidence type="ECO:0000259" key="15">
    <source>
        <dbReference type="PROSITE" id="PS51199"/>
    </source>
</evidence>
<evidence type="ECO:0000256" key="6">
    <source>
        <dbReference type="ARBA" id="ARBA00022806"/>
    </source>
</evidence>
<evidence type="ECO:0000256" key="11">
    <source>
        <dbReference type="ARBA" id="ARBA00048954"/>
    </source>
</evidence>
<feature type="region of interest" description="Disordered" evidence="14">
    <location>
        <begin position="1"/>
        <end position="22"/>
    </location>
</feature>
<reference evidence="16 17" key="1">
    <citation type="submission" date="2019-02" db="EMBL/GenBank/DDBJ databases">
        <title>Deep-cultivation of Planctomycetes and their phenomic and genomic characterization uncovers novel biology.</title>
        <authorList>
            <person name="Wiegand S."/>
            <person name="Jogler M."/>
            <person name="Boedeker C."/>
            <person name="Pinto D."/>
            <person name="Vollmers J."/>
            <person name="Rivas-Marin E."/>
            <person name="Kohn T."/>
            <person name="Peeters S.H."/>
            <person name="Heuer A."/>
            <person name="Rast P."/>
            <person name="Oberbeckmann S."/>
            <person name="Bunk B."/>
            <person name="Jeske O."/>
            <person name="Meyerdierks A."/>
            <person name="Storesund J.E."/>
            <person name="Kallscheuer N."/>
            <person name="Luecker S."/>
            <person name="Lage O.M."/>
            <person name="Pohl T."/>
            <person name="Merkel B.J."/>
            <person name="Hornburger P."/>
            <person name="Mueller R.-W."/>
            <person name="Bruemmer F."/>
            <person name="Labrenz M."/>
            <person name="Spormann A.M."/>
            <person name="Op Den Camp H."/>
            <person name="Overmann J."/>
            <person name="Amann R."/>
            <person name="Jetten M.S.M."/>
            <person name="Mascher T."/>
            <person name="Medema M.H."/>
            <person name="Devos D.P."/>
            <person name="Kaster A.-K."/>
            <person name="Ovreas L."/>
            <person name="Rohde M."/>
            <person name="Galperin M.Y."/>
            <person name="Jogler C."/>
        </authorList>
    </citation>
    <scope>NUCLEOTIDE SEQUENCE [LARGE SCALE GENOMIC DNA]</scope>
    <source>
        <strain evidence="16 17">Pla52n</strain>
    </source>
</reference>
<dbReference type="CDD" id="cd00984">
    <property type="entry name" value="DnaB_C"/>
    <property type="match status" value="1"/>
</dbReference>
<dbReference type="GO" id="GO:0005829">
    <property type="term" value="C:cytosol"/>
    <property type="evidence" value="ECO:0007669"/>
    <property type="project" value="TreeGrafter"/>
</dbReference>
<dbReference type="PANTHER" id="PTHR30153:SF2">
    <property type="entry name" value="REPLICATIVE DNA HELICASE"/>
    <property type="match status" value="1"/>
</dbReference>
<dbReference type="GO" id="GO:0003677">
    <property type="term" value="F:DNA binding"/>
    <property type="evidence" value="ECO:0007669"/>
    <property type="project" value="UniProtKB-UniRule"/>
</dbReference>
<dbReference type="FunFam" id="1.10.860.10:FF:000001">
    <property type="entry name" value="Replicative DNA helicase"/>
    <property type="match status" value="1"/>
</dbReference>
<comment type="catalytic activity">
    <reaction evidence="11 13">
        <text>ATP + H2O = ADP + phosphate + H(+)</text>
        <dbReference type="Rhea" id="RHEA:13065"/>
        <dbReference type="ChEBI" id="CHEBI:15377"/>
        <dbReference type="ChEBI" id="CHEBI:15378"/>
        <dbReference type="ChEBI" id="CHEBI:30616"/>
        <dbReference type="ChEBI" id="CHEBI:43474"/>
        <dbReference type="ChEBI" id="CHEBI:456216"/>
        <dbReference type="EC" id="5.6.2.3"/>
    </reaction>
</comment>
<dbReference type="Pfam" id="PF03796">
    <property type="entry name" value="DnaB_C"/>
    <property type="match status" value="1"/>
</dbReference>
<comment type="similarity">
    <text evidence="1 13">Belongs to the helicase family. DnaB subfamily.</text>
</comment>
<dbReference type="OrthoDB" id="9773982at2"/>
<dbReference type="InterPro" id="IPR007694">
    <property type="entry name" value="DNA_helicase_DnaB-like_C"/>
</dbReference>
<dbReference type="InterPro" id="IPR036185">
    <property type="entry name" value="DNA_heli_DnaB-like_N_sf"/>
</dbReference>
<dbReference type="AlphaFoldDB" id="A0A5C6A3Q9"/>
<comment type="caution">
    <text evidence="16">The sequence shown here is derived from an EMBL/GenBank/DDBJ whole genome shotgun (WGS) entry which is preliminary data.</text>
</comment>
<evidence type="ECO:0000256" key="14">
    <source>
        <dbReference type="SAM" id="MobiDB-lite"/>
    </source>
</evidence>
<dbReference type="Gene3D" id="1.10.860.10">
    <property type="entry name" value="DNAb Helicase, Chain A"/>
    <property type="match status" value="1"/>
</dbReference>
<dbReference type="GO" id="GO:0016887">
    <property type="term" value="F:ATP hydrolysis activity"/>
    <property type="evidence" value="ECO:0007669"/>
    <property type="project" value="RHEA"/>
</dbReference>
<dbReference type="NCBIfam" id="TIGR00665">
    <property type="entry name" value="DnaB"/>
    <property type="match status" value="1"/>
</dbReference>
<dbReference type="InterPro" id="IPR016136">
    <property type="entry name" value="DNA_helicase_N/primase_C"/>
</dbReference>
<dbReference type="GO" id="GO:0005524">
    <property type="term" value="F:ATP binding"/>
    <property type="evidence" value="ECO:0007669"/>
    <property type="project" value="UniProtKB-UniRule"/>
</dbReference>
<evidence type="ECO:0000256" key="4">
    <source>
        <dbReference type="ARBA" id="ARBA00022741"/>
    </source>
</evidence>
<dbReference type="GO" id="GO:0043139">
    <property type="term" value="F:5'-3' DNA helicase activity"/>
    <property type="evidence" value="ECO:0007669"/>
    <property type="project" value="UniProtKB-EC"/>
</dbReference>
<accession>A0A5C6A3Q9</accession>
<keyword evidence="7 13" id="KW-0067">ATP-binding</keyword>
<dbReference type="InterPro" id="IPR027417">
    <property type="entry name" value="P-loop_NTPase"/>
</dbReference>
<dbReference type="SUPFAM" id="SSF52540">
    <property type="entry name" value="P-loop containing nucleoside triphosphate hydrolases"/>
    <property type="match status" value="1"/>
</dbReference>
<evidence type="ECO:0000313" key="16">
    <source>
        <dbReference type="EMBL" id="TWT93898.1"/>
    </source>
</evidence>
<dbReference type="GO" id="GO:0006269">
    <property type="term" value="P:DNA replication, synthesis of primer"/>
    <property type="evidence" value="ECO:0007669"/>
    <property type="project" value="UniProtKB-UniRule"/>
</dbReference>
<evidence type="ECO:0000256" key="9">
    <source>
        <dbReference type="ARBA" id="ARBA00023235"/>
    </source>
</evidence>
<dbReference type="InterPro" id="IPR007692">
    <property type="entry name" value="DNA_helicase_DnaB"/>
</dbReference>
<evidence type="ECO:0000256" key="2">
    <source>
        <dbReference type="ARBA" id="ARBA00022515"/>
    </source>
</evidence>
<dbReference type="GO" id="GO:1990077">
    <property type="term" value="C:primosome complex"/>
    <property type="evidence" value="ECO:0007669"/>
    <property type="project" value="UniProtKB-UniRule"/>
</dbReference>
<dbReference type="SUPFAM" id="SSF48024">
    <property type="entry name" value="N-terminal domain of DnaB helicase"/>
    <property type="match status" value="1"/>
</dbReference>
<evidence type="ECO:0000256" key="8">
    <source>
        <dbReference type="ARBA" id="ARBA00023125"/>
    </source>
</evidence>